<gene>
    <name evidence="2" type="primary">clcD_2</name>
    <name evidence="2" type="ORF">R54767_04400</name>
</gene>
<accession>A0ABN7QSV9</accession>
<keyword evidence="3" id="KW-1185">Reference proteome</keyword>
<reference evidence="2 3" key="1">
    <citation type="submission" date="2021-04" db="EMBL/GenBank/DDBJ databases">
        <authorList>
            <person name="Vanwijnsberghe S."/>
        </authorList>
    </citation>
    <scope>NUCLEOTIDE SEQUENCE [LARGE SCALE GENOMIC DNA]</scope>
    <source>
        <strain evidence="2 3">LMG 32171</strain>
    </source>
</reference>
<keyword evidence="2" id="KW-0378">Hydrolase</keyword>
<evidence type="ECO:0000259" key="1">
    <source>
        <dbReference type="Pfam" id="PF01738"/>
    </source>
</evidence>
<dbReference type="Gene3D" id="3.40.50.1820">
    <property type="entry name" value="alpha/beta hydrolase"/>
    <property type="match status" value="1"/>
</dbReference>
<sequence>MGEYRQLDAVGSAFGVFIEWPRTMPAPVVVVLHEVFGVNEDMRQSCREFAEQGFIALCPDLFWRQEPGLDLNHWSDEEWKKGLALYEAYDFDQGVLDVAAVVAMGRSLPEGNGKVGVMGYCLGGLMAFLTAARSRVDAAVAYYGGGTQNYLGDAHTLQSPMIMHLGTQDEFISPEAQDAIKTALKDRDNVTIYGYPGCSHAFARHTGTHYDASAAELANRRTYEFLRRQLMAN</sequence>
<feature type="domain" description="Dienelactone hydrolase" evidence="1">
    <location>
        <begin position="17"/>
        <end position="228"/>
    </location>
</feature>
<comment type="caution">
    <text evidence="2">The sequence shown here is derived from an EMBL/GenBank/DDBJ whole genome shotgun (WGS) entry which is preliminary data.</text>
</comment>
<dbReference type="RefSeq" id="WP_228982235.1">
    <property type="nucleotide sequence ID" value="NZ_CAJQYY010000029.1"/>
</dbReference>
<organism evidence="2 3">
    <name type="scientific">Paraburkholderia gardini</name>
    <dbReference type="NCBI Taxonomy" id="2823469"/>
    <lineage>
        <taxon>Bacteria</taxon>
        <taxon>Pseudomonadati</taxon>
        <taxon>Pseudomonadota</taxon>
        <taxon>Betaproteobacteria</taxon>
        <taxon>Burkholderiales</taxon>
        <taxon>Burkholderiaceae</taxon>
        <taxon>Paraburkholderia</taxon>
    </lineage>
</organism>
<proteinExistence type="predicted"/>
<dbReference type="InterPro" id="IPR002925">
    <property type="entry name" value="Dienelactn_hydro"/>
</dbReference>
<name>A0ABN7QSV9_9BURK</name>
<dbReference type="PANTHER" id="PTHR46623">
    <property type="entry name" value="CARBOXYMETHYLENEBUTENOLIDASE-RELATED"/>
    <property type="match status" value="1"/>
</dbReference>
<dbReference type="EMBL" id="CAJQYY010000029">
    <property type="protein sequence ID" value="CAG4917376.1"/>
    <property type="molecule type" value="Genomic_DNA"/>
</dbReference>
<evidence type="ECO:0000313" key="2">
    <source>
        <dbReference type="EMBL" id="CAG4917376.1"/>
    </source>
</evidence>
<dbReference type="GO" id="GO:0008806">
    <property type="term" value="F:carboxymethylenebutenolidase activity"/>
    <property type="evidence" value="ECO:0007669"/>
    <property type="project" value="UniProtKB-EC"/>
</dbReference>
<dbReference type="PANTHER" id="PTHR46623:SF6">
    <property type="entry name" value="ALPHA_BETA-HYDROLASES SUPERFAMILY PROTEIN"/>
    <property type="match status" value="1"/>
</dbReference>
<dbReference type="Pfam" id="PF01738">
    <property type="entry name" value="DLH"/>
    <property type="match status" value="1"/>
</dbReference>
<dbReference type="Proteomes" id="UP000789752">
    <property type="component" value="Unassembled WGS sequence"/>
</dbReference>
<evidence type="ECO:0000313" key="3">
    <source>
        <dbReference type="Proteomes" id="UP000789752"/>
    </source>
</evidence>
<protein>
    <submittedName>
        <fullName evidence="2">Carboxymethylenebutenolidase</fullName>
        <ecNumber evidence="2">3.1.1.45</ecNumber>
    </submittedName>
</protein>
<dbReference type="InterPro" id="IPR029058">
    <property type="entry name" value="AB_hydrolase_fold"/>
</dbReference>
<dbReference type="EC" id="3.1.1.45" evidence="2"/>
<dbReference type="SUPFAM" id="SSF53474">
    <property type="entry name" value="alpha/beta-Hydrolases"/>
    <property type="match status" value="1"/>
</dbReference>
<dbReference type="InterPro" id="IPR051049">
    <property type="entry name" value="Dienelactone_hydrolase-like"/>
</dbReference>